<sequence length="663" mass="71359">MAGARGCHTDSSCHRLPARNFAPCRLAALLIILKCLPFLPAYMEIDSRIGMCMFTELANCYDDQDRGASSRNRSSGRDRERSSQQSSSRRGSGPSVSRRHDRDSTVKSRGYASFGRSNRDRGCDKDSDFRDWESRLGLAGDPLRDGFGPFNSCRPESDRLNRIRPKLDTLNRASGVSLDNGNLSRKDAGGMSFEREFPHLSSEDNNGKHDVVRVPSPGIGSPIQSIPLVTAPDGWNSVLAEVPGLSEPSNTQTSSASSRAGSSQQLVVSNCGTALSMAETVMQTPLKISTTPQLSIDAQKIEERTMRQCILRPLTPSSNKNSVCTLYIAFAVSTLSDRLKTKGARAGDSNGSIKTAPQLSAQSSNTSVRTPVKSEVAKPSQPGSFQVLTREQNGAANTSKDSTSNPLSPILGRSSSVEPLKKPLVNQKLKGVINGLPLQLQQGPSGERKSITKAKHKFFEFLRSKSLNGSSTGIGSSSSLINEQKNPCLDLSLFDAGIKCIETGSSSCEDANSCDGSQRHLSDNEETKASLEPLDVFYHGSHGVAAVKDTNSLSDHADAENGSMAPQADKAEATLAIMAADINDGSAKADSSYGDAGLLFVPIVAGEEESYPTEDEPSPEEMAFLKSLGWKEDEVVPPLKQEEIADCLRHNVRLQQKLEECRG</sequence>
<dbReference type="EnsemblPlants" id="EMT09103">
    <property type="protein sequence ID" value="EMT09103"/>
    <property type="gene ID" value="F775_26446"/>
</dbReference>
<dbReference type="ExpressionAtlas" id="M8C1P0">
    <property type="expression patterns" value="baseline"/>
</dbReference>
<evidence type="ECO:0000256" key="1">
    <source>
        <dbReference type="SAM" id="MobiDB-lite"/>
    </source>
</evidence>
<accession>M8C1P0</accession>
<dbReference type="PANTHER" id="PTHR34112">
    <property type="entry name" value="C-JUN-AMINO-TERMINAL KINASE-INTERACTING PROTEIN"/>
    <property type="match status" value="1"/>
</dbReference>
<organism evidence="2">
    <name type="scientific">Aegilops tauschii</name>
    <name type="common">Tausch's goatgrass</name>
    <name type="synonym">Aegilops squarrosa</name>
    <dbReference type="NCBI Taxonomy" id="37682"/>
    <lineage>
        <taxon>Eukaryota</taxon>
        <taxon>Viridiplantae</taxon>
        <taxon>Streptophyta</taxon>
        <taxon>Embryophyta</taxon>
        <taxon>Tracheophyta</taxon>
        <taxon>Spermatophyta</taxon>
        <taxon>Magnoliopsida</taxon>
        <taxon>Liliopsida</taxon>
        <taxon>Poales</taxon>
        <taxon>Poaceae</taxon>
        <taxon>BOP clade</taxon>
        <taxon>Pooideae</taxon>
        <taxon>Triticodae</taxon>
        <taxon>Triticeae</taxon>
        <taxon>Triticinae</taxon>
        <taxon>Aegilops</taxon>
    </lineage>
</organism>
<dbReference type="AlphaFoldDB" id="M8C1P0"/>
<feature type="region of interest" description="Disordered" evidence="1">
    <location>
        <begin position="240"/>
        <end position="263"/>
    </location>
</feature>
<feature type="compositionally biased region" description="Low complexity" evidence="1">
    <location>
        <begin position="254"/>
        <end position="263"/>
    </location>
</feature>
<feature type="region of interest" description="Disordered" evidence="1">
    <location>
        <begin position="342"/>
        <end position="419"/>
    </location>
</feature>
<dbReference type="PANTHER" id="PTHR34112:SF13">
    <property type="entry name" value="OS04G0448200 PROTEIN"/>
    <property type="match status" value="1"/>
</dbReference>
<feature type="region of interest" description="Disordered" evidence="1">
    <location>
        <begin position="64"/>
        <end position="125"/>
    </location>
</feature>
<reference evidence="2" key="1">
    <citation type="submission" date="2015-06" db="UniProtKB">
        <authorList>
            <consortium name="EnsemblPlants"/>
        </authorList>
    </citation>
    <scope>IDENTIFICATION</scope>
</reference>
<feature type="compositionally biased region" description="Low complexity" evidence="1">
    <location>
        <begin position="83"/>
        <end position="96"/>
    </location>
</feature>
<feature type="compositionally biased region" description="Polar residues" evidence="1">
    <location>
        <begin position="349"/>
        <end position="369"/>
    </location>
</feature>
<proteinExistence type="predicted"/>
<feature type="compositionally biased region" description="Polar residues" evidence="1">
    <location>
        <begin position="381"/>
        <end position="417"/>
    </location>
</feature>
<name>M8C1P0_AEGTA</name>
<evidence type="ECO:0000313" key="2">
    <source>
        <dbReference type="EnsemblPlants" id="EMT09103"/>
    </source>
</evidence>
<protein>
    <submittedName>
        <fullName evidence="2">Uncharacterized protein</fullName>
    </submittedName>
</protein>